<evidence type="ECO:0000256" key="2">
    <source>
        <dbReference type="SAM" id="Phobius"/>
    </source>
</evidence>
<reference evidence="3" key="1">
    <citation type="journal article" date="2021" name="PeerJ">
        <title>Extensive microbial diversity within the chicken gut microbiome revealed by metagenomics and culture.</title>
        <authorList>
            <person name="Gilroy R."/>
            <person name="Ravi A."/>
            <person name="Getino M."/>
            <person name="Pursley I."/>
            <person name="Horton D.L."/>
            <person name="Alikhan N.F."/>
            <person name="Baker D."/>
            <person name="Gharbi K."/>
            <person name="Hall N."/>
            <person name="Watson M."/>
            <person name="Adriaenssens E.M."/>
            <person name="Foster-Nyarko E."/>
            <person name="Jarju S."/>
            <person name="Secka A."/>
            <person name="Antonio M."/>
            <person name="Oren A."/>
            <person name="Chaudhuri R.R."/>
            <person name="La Ragione R."/>
            <person name="Hildebrand F."/>
            <person name="Pallen M.J."/>
        </authorList>
    </citation>
    <scope>NUCLEOTIDE SEQUENCE</scope>
    <source>
        <strain evidence="3">316</strain>
    </source>
</reference>
<dbReference type="AlphaFoldDB" id="A0A921DZW6"/>
<feature type="region of interest" description="Disordered" evidence="1">
    <location>
        <begin position="1"/>
        <end position="29"/>
    </location>
</feature>
<feature type="region of interest" description="Disordered" evidence="1">
    <location>
        <begin position="127"/>
        <end position="173"/>
    </location>
</feature>
<keyword evidence="2" id="KW-0812">Transmembrane</keyword>
<accession>A0A921DZW6</accession>
<proteinExistence type="predicted"/>
<reference evidence="3" key="2">
    <citation type="submission" date="2021-09" db="EMBL/GenBank/DDBJ databases">
        <authorList>
            <person name="Gilroy R."/>
        </authorList>
    </citation>
    <scope>NUCLEOTIDE SEQUENCE</scope>
    <source>
        <strain evidence="3">316</strain>
    </source>
</reference>
<keyword evidence="2" id="KW-1133">Transmembrane helix</keyword>
<keyword evidence="2" id="KW-0472">Membrane</keyword>
<evidence type="ECO:0000313" key="4">
    <source>
        <dbReference type="Proteomes" id="UP000742631"/>
    </source>
</evidence>
<dbReference type="Proteomes" id="UP000742631">
    <property type="component" value="Unassembled WGS sequence"/>
</dbReference>
<organism evidence="3 4">
    <name type="scientific">Methylorubrum populi</name>
    <dbReference type="NCBI Taxonomy" id="223967"/>
    <lineage>
        <taxon>Bacteria</taxon>
        <taxon>Pseudomonadati</taxon>
        <taxon>Pseudomonadota</taxon>
        <taxon>Alphaproteobacteria</taxon>
        <taxon>Hyphomicrobiales</taxon>
        <taxon>Methylobacteriaceae</taxon>
        <taxon>Methylorubrum</taxon>
    </lineage>
</organism>
<comment type="caution">
    <text evidence="3">The sequence shown here is derived from an EMBL/GenBank/DDBJ whole genome shotgun (WGS) entry which is preliminary data.</text>
</comment>
<dbReference type="EMBL" id="DYYG01000011">
    <property type="protein sequence ID" value="HJE22709.1"/>
    <property type="molecule type" value="Genomic_DNA"/>
</dbReference>
<sequence>MPETAPGQLHAGTHDDVVGHAPPGTEPPDVRLRPLLLTGLFIVVFTAATLYGIRFYYLHQGLGPLVQEARTFPAPRLQQNPEADLKAMLKEQRGRLAGYAWIDREKGIARMPIEEAMRRLSQRGETAYAAPLQPERVPALGSRGGASSSVLSPGAGPGAVRRPAQAEPDKATP</sequence>
<evidence type="ECO:0000256" key="1">
    <source>
        <dbReference type="SAM" id="MobiDB-lite"/>
    </source>
</evidence>
<name>A0A921DZW6_9HYPH</name>
<protein>
    <submittedName>
        <fullName evidence="3">Uncharacterized protein</fullName>
    </submittedName>
</protein>
<feature type="transmembrane region" description="Helical" evidence="2">
    <location>
        <begin position="35"/>
        <end position="57"/>
    </location>
</feature>
<gene>
    <name evidence="3" type="ORF">K8W01_03520</name>
</gene>
<evidence type="ECO:0000313" key="3">
    <source>
        <dbReference type="EMBL" id="HJE22709.1"/>
    </source>
</evidence>